<dbReference type="GO" id="GO:0016020">
    <property type="term" value="C:membrane"/>
    <property type="evidence" value="ECO:0007669"/>
    <property type="project" value="UniProtKB-SubCell"/>
</dbReference>
<dbReference type="EMBL" id="NVUU01000005">
    <property type="protein sequence ID" value="PCI95966.1"/>
    <property type="molecule type" value="Genomic_DNA"/>
</dbReference>
<evidence type="ECO:0000256" key="5">
    <source>
        <dbReference type="ARBA" id="ARBA00023136"/>
    </source>
</evidence>
<protein>
    <recommendedName>
        <fullName evidence="9">MFS transporter</fullName>
    </recommendedName>
</protein>
<feature type="transmembrane region" description="Helical" evidence="6">
    <location>
        <begin position="167"/>
        <end position="185"/>
    </location>
</feature>
<dbReference type="PANTHER" id="PTHR23504:SF15">
    <property type="entry name" value="MAJOR FACILITATOR SUPERFAMILY (MFS) PROFILE DOMAIN-CONTAINING PROTEIN"/>
    <property type="match status" value="1"/>
</dbReference>
<organism evidence="7 8">
    <name type="scientific">Aerophobetes bacterium</name>
    <dbReference type="NCBI Taxonomy" id="2030807"/>
    <lineage>
        <taxon>Bacteria</taxon>
        <taxon>Candidatus Aerophobota</taxon>
    </lineage>
</organism>
<evidence type="ECO:0000256" key="6">
    <source>
        <dbReference type="SAM" id="Phobius"/>
    </source>
</evidence>
<dbReference type="InterPro" id="IPR011701">
    <property type="entry name" value="MFS"/>
</dbReference>
<keyword evidence="5 6" id="KW-0472">Membrane</keyword>
<feature type="transmembrane region" description="Helical" evidence="6">
    <location>
        <begin position="102"/>
        <end position="125"/>
    </location>
</feature>
<name>A0A2A4YMB9_UNCAE</name>
<dbReference type="InterPro" id="IPR036259">
    <property type="entry name" value="MFS_trans_sf"/>
</dbReference>
<keyword evidence="3 6" id="KW-0812">Transmembrane</keyword>
<comment type="caution">
    <text evidence="7">The sequence shown here is derived from an EMBL/GenBank/DDBJ whole genome shotgun (WGS) entry which is preliminary data.</text>
</comment>
<feature type="transmembrane region" description="Helical" evidence="6">
    <location>
        <begin position="252"/>
        <end position="274"/>
    </location>
</feature>
<keyword evidence="4 6" id="KW-1133">Transmembrane helix</keyword>
<proteinExistence type="predicted"/>
<keyword evidence="2" id="KW-0813">Transport</keyword>
<dbReference type="Pfam" id="PF07690">
    <property type="entry name" value="MFS_1"/>
    <property type="match status" value="1"/>
</dbReference>
<accession>A0A2A4YMB9</accession>
<evidence type="ECO:0000256" key="4">
    <source>
        <dbReference type="ARBA" id="ARBA00022989"/>
    </source>
</evidence>
<dbReference type="PANTHER" id="PTHR23504">
    <property type="entry name" value="MAJOR FACILITATOR SUPERFAMILY DOMAIN-CONTAINING PROTEIN 10"/>
    <property type="match status" value="1"/>
</dbReference>
<reference evidence="8" key="1">
    <citation type="submission" date="2017-08" db="EMBL/GenBank/DDBJ databases">
        <title>A dynamic microbial community with high functional redundancy inhabits the cold, oxic subseafloor aquifer.</title>
        <authorList>
            <person name="Tully B.J."/>
            <person name="Wheat C.G."/>
            <person name="Glazer B.T."/>
            <person name="Huber J.A."/>
        </authorList>
    </citation>
    <scope>NUCLEOTIDE SEQUENCE [LARGE SCALE GENOMIC DNA]</scope>
</reference>
<feature type="transmembrane region" description="Helical" evidence="6">
    <location>
        <begin position="19"/>
        <end position="38"/>
    </location>
</feature>
<feature type="transmembrane region" description="Helical" evidence="6">
    <location>
        <begin position="191"/>
        <end position="212"/>
    </location>
</feature>
<feature type="transmembrane region" description="Helical" evidence="6">
    <location>
        <begin position="131"/>
        <end position="155"/>
    </location>
</feature>
<feature type="transmembrane region" description="Helical" evidence="6">
    <location>
        <begin position="50"/>
        <end position="69"/>
    </location>
</feature>
<sequence length="293" mass="32789">QATVADLSHGTSKAKNMSILAFVNSISFMIAPLLGGILSDPKIVPFFGYWTPFLFASLLGLGAYFWIQFGFTESFEAKKGPIDFTRPIRAFKEAYQMKNVRLISFAFLSMQLGIALFLQYMIIFLSDKFHYSSFVIGLYYGYLGIFFSISLLVVVPIFVKRYTFEKLIMWSLLVSGIIILAAIIYQEEVFIWVMTALYGMSNNIAYAILMTTFSNQVSKDKQGWVMGIYGSCIALAFALGGLTAFLLPVFHIVGLIFVGALCYFASFILMAIFIKDHTLYGPNGPIPPQSKTE</sequence>
<feature type="transmembrane region" description="Helical" evidence="6">
    <location>
        <begin position="224"/>
        <end position="246"/>
    </location>
</feature>
<evidence type="ECO:0008006" key="9">
    <source>
        <dbReference type="Google" id="ProtNLM"/>
    </source>
</evidence>
<dbReference type="Gene3D" id="1.20.1250.20">
    <property type="entry name" value="MFS general substrate transporter like domains"/>
    <property type="match status" value="1"/>
</dbReference>
<dbReference type="Proteomes" id="UP000217838">
    <property type="component" value="Unassembled WGS sequence"/>
</dbReference>
<evidence type="ECO:0000313" key="7">
    <source>
        <dbReference type="EMBL" id="PCI95966.1"/>
    </source>
</evidence>
<gene>
    <name evidence="7" type="ORF">COB11_00780</name>
</gene>
<feature type="non-terminal residue" evidence="7">
    <location>
        <position position="1"/>
    </location>
</feature>
<evidence type="ECO:0000256" key="2">
    <source>
        <dbReference type="ARBA" id="ARBA00022448"/>
    </source>
</evidence>
<evidence type="ECO:0000256" key="1">
    <source>
        <dbReference type="ARBA" id="ARBA00004141"/>
    </source>
</evidence>
<dbReference type="AlphaFoldDB" id="A0A2A4YMB9"/>
<evidence type="ECO:0000313" key="8">
    <source>
        <dbReference type="Proteomes" id="UP000217838"/>
    </source>
</evidence>
<evidence type="ECO:0000256" key="3">
    <source>
        <dbReference type="ARBA" id="ARBA00022692"/>
    </source>
</evidence>
<dbReference type="GO" id="GO:0022857">
    <property type="term" value="F:transmembrane transporter activity"/>
    <property type="evidence" value="ECO:0007669"/>
    <property type="project" value="InterPro"/>
</dbReference>
<dbReference type="SUPFAM" id="SSF103473">
    <property type="entry name" value="MFS general substrate transporter"/>
    <property type="match status" value="1"/>
</dbReference>
<comment type="subcellular location">
    <subcellularLocation>
        <location evidence="1">Membrane</location>
        <topology evidence="1">Multi-pass membrane protein</topology>
    </subcellularLocation>
</comment>